<proteinExistence type="predicted"/>
<dbReference type="PANTHER" id="PTHR38455:SF1">
    <property type="entry name" value="DUF951 DOMAIN-CONTAINING PROTEIN"/>
    <property type="match status" value="1"/>
</dbReference>
<dbReference type="Pfam" id="PF06107">
    <property type="entry name" value="DUF951"/>
    <property type="match status" value="1"/>
</dbReference>
<gene>
    <name evidence="1" type="ORF">GFC01_17950</name>
</gene>
<name>A0A6N7IVG3_9FIRM</name>
<dbReference type="EMBL" id="WHYR01000177">
    <property type="protein sequence ID" value="MQL54095.1"/>
    <property type="molecule type" value="Genomic_DNA"/>
</dbReference>
<reference evidence="1 2" key="1">
    <citation type="submission" date="2019-10" db="EMBL/GenBank/DDBJ databases">
        <title>Comparative genomics of sulfur disproportionating microorganisms.</title>
        <authorList>
            <person name="Ward L.M."/>
            <person name="Bertran E."/>
            <person name="Johnston D."/>
        </authorList>
    </citation>
    <scope>NUCLEOTIDE SEQUENCE [LARGE SCALE GENOMIC DNA]</scope>
    <source>
        <strain evidence="1 2">DSM 14055</strain>
    </source>
</reference>
<dbReference type="AlphaFoldDB" id="A0A6N7IVG3"/>
<keyword evidence="2" id="KW-1185">Reference proteome</keyword>
<dbReference type="RefSeq" id="WP_152948506.1">
    <property type="nucleotide sequence ID" value="NZ_WHYR01000177.1"/>
</dbReference>
<dbReference type="PANTHER" id="PTHR38455">
    <property type="entry name" value="HYPOTHETICAL CYTOSOLIC PROTEIN"/>
    <property type="match status" value="1"/>
</dbReference>
<comment type="caution">
    <text evidence="1">The sequence shown here is derived from an EMBL/GenBank/DDBJ whole genome shotgun (WGS) entry which is preliminary data.</text>
</comment>
<accession>A0A6N7IVG3</accession>
<sequence length="50" mass="5835">PCGANRWKVIRLGMDIRIKCEGCGHSVMIPRRDFERKMKKILVKHEEPTA</sequence>
<dbReference type="OrthoDB" id="9802710at2"/>
<feature type="non-terminal residue" evidence="1">
    <location>
        <position position="1"/>
    </location>
</feature>
<dbReference type="InterPro" id="IPR009296">
    <property type="entry name" value="DUF951"/>
</dbReference>
<dbReference type="Proteomes" id="UP000441717">
    <property type="component" value="Unassembled WGS sequence"/>
</dbReference>
<organism evidence="1 2">
    <name type="scientific">Desulfofundulus thermobenzoicus</name>
    <dbReference type="NCBI Taxonomy" id="29376"/>
    <lineage>
        <taxon>Bacteria</taxon>
        <taxon>Bacillati</taxon>
        <taxon>Bacillota</taxon>
        <taxon>Clostridia</taxon>
        <taxon>Eubacteriales</taxon>
        <taxon>Peptococcaceae</taxon>
        <taxon>Desulfofundulus</taxon>
    </lineage>
</organism>
<dbReference type="PIRSF" id="PIRSF037263">
    <property type="entry name" value="DUF951_bac"/>
    <property type="match status" value="1"/>
</dbReference>
<evidence type="ECO:0000313" key="1">
    <source>
        <dbReference type="EMBL" id="MQL54095.1"/>
    </source>
</evidence>
<evidence type="ECO:0000313" key="2">
    <source>
        <dbReference type="Proteomes" id="UP000441717"/>
    </source>
</evidence>
<protein>
    <submittedName>
        <fullName evidence="1">DUF951 family protein</fullName>
    </submittedName>
</protein>